<dbReference type="GO" id="GO:0016020">
    <property type="term" value="C:membrane"/>
    <property type="evidence" value="ECO:0007669"/>
    <property type="project" value="UniProtKB-SubCell"/>
</dbReference>
<feature type="transmembrane region" description="Helical" evidence="7">
    <location>
        <begin position="62"/>
        <end position="84"/>
    </location>
</feature>
<reference evidence="9" key="1">
    <citation type="journal article" date="2023" name="Science">
        <title>Genome structures resolve the early diversification of teleost fishes.</title>
        <authorList>
            <person name="Parey E."/>
            <person name="Louis A."/>
            <person name="Montfort J."/>
            <person name="Bouchez O."/>
            <person name="Roques C."/>
            <person name="Iampietro C."/>
            <person name="Lluch J."/>
            <person name="Castinel A."/>
            <person name="Donnadieu C."/>
            <person name="Desvignes T."/>
            <person name="Floi Bucao C."/>
            <person name="Jouanno E."/>
            <person name="Wen M."/>
            <person name="Mejri S."/>
            <person name="Dirks R."/>
            <person name="Jansen H."/>
            <person name="Henkel C."/>
            <person name="Chen W.J."/>
            <person name="Zahm M."/>
            <person name="Cabau C."/>
            <person name="Klopp C."/>
            <person name="Thompson A.W."/>
            <person name="Robinson-Rechavi M."/>
            <person name="Braasch I."/>
            <person name="Lecointre G."/>
            <person name="Bobe J."/>
            <person name="Postlethwait J.H."/>
            <person name="Berthelot C."/>
            <person name="Roest Crollius H."/>
            <person name="Guiguen Y."/>
        </authorList>
    </citation>
    <scope>NUCLEOTIDE SEQUENCE</scope>
    <source>
        <strain evidence="9">NC1722</strain>
    </source>
</reference>
<feature type="transmembrane region" description="Helical" evidence="7">
    <location>
        <begin position="96"/>
        <end position="119"/>
    </location>
</feature>
<dbReference type="AlphaFoldDB" id="A0AAD7S3C2"/>
<comment type="caution">
    <text evidence="9">The sequence shown here is derived from an EMBL/GenBank/DDBJ whole genome shotgun (WGS) entry which is preliminary data.</text>
</comment>
<dbReference type="PROSITE" id="PS51225">
    <property type="entry name" value="MARVEL"/>
    <property type="match status" value="1"/>
</dbReference>
<keyword evidence="3 7" id="KW-1133">Transmembrane helix</keyword>
<dbReference type="PANTHER" id="PTHR22776">
    <property type="entry name" value="MARVEL-CONTAINING POTENTIAL LIPID RAFT-ASSOCIATED PROTEIN"/>
    <property type="match status" value="1"/>
</dbReference>
<feature type="compositionally biased region" description="Basic and acidic residues" evidence="6">
    <location>
        <begin position="174"/>
        <end position="188"/>
    </location>
</feature>
<feature type="compositionally biased region" description="Polar residues" evidence="6">
    <location>
        <begin position="164"/>
        <end position="173"/>
    </location>
</feature>
<evidence type="ECO:0000256" key="4">
    <source>
        <dbReference type="ARBA" id="ARBA00023136"/>
    </source>
</evidence>
<comment type="subcellular location">
    <subcellularLocation>
        <location evidence="1">Membrane</location>
        <topology evidence="1">Multi-pass membrane protein</topology>
    </subcellularLocation>
</comment>
<organism evidence="9 10">
    <name type="scientific">Aldrovandia affinis</name>
    <dbReference type="NCBI Taxonomy" id="143900"/>
    <lineage>
        <taxon>Eukaryota</taxon>
        <taxon>Metazoa</taxon>
        <taxon>Chordata</taxon>
        <taxon>Craniata</taxon>
        <taxon>Vertebrata</taxon>
        <taxon>Euteleostomi</taxon>
        <taxon>Actinopterygii</taxon>
        <taxon>Neopterygii</taxon>
        <taxon>Teleostei</taxon>
        <taxon>Notacanthiformes</taxon>
        <taxon>Halosauridae</taxon>
        <taxon>Aldrovandia</taxon>
    </lineage>
</organism>
<sequence length="188" mass="20786">MASGEAVYNTTTMQETKPKKWFLIPTEYLDKVRFVIKVVEVLLSVVAFVLEELVDSCLHCPALYFLEFVSCTAFLFTLLLLVLLSTNLHRTVEIHCWSNLDLVYTAAIACLFPIASITLLCSNGGTELEMAAAAFGIMAAVAFVTDVVVHIKTKGVPFCKRNQETQSSDQSTSPEKERLDSNGESPRV</sequence>
<dbReference type="InterPro" id="IPR050578">
    <property type="entry name" value="MARVEL-CKLF_proteins"/>
</dbReference>
<evidence type="ECO:0000256" key="1">
    <source>
        <dbReference type="ARBA" id="ARBA00004141"/>
    </source>
</evidence>
<evidence type="ECO:0000256" key="3">
    <source>
        <dbReference type="ARBA" id="ARBA00022989"/>
    </source>
</evidence>
<evidence type="ECO:0000313" key="10">
    <source>
        <dbReference type="Proteomes" id="UP001221898"/>
    </source>
</evidence>
<evidence type="ECO:0000259" key="8">
    <source>
        <dbReference type="PROSITE" id="PS51225"/>
    </source>
</evidence>
<keyword evidence="10" id="KW-1185">Reference proteome</keyword>
<evidence type="ECO:0000256" key="7">
    <source>
        <dbReference type="SAM" id="Phobius"/>
    </source>
</evidence>
<feature type="region of interest" description="Disordered" evidence="6">
    <location>
        <begin position="162"/>
        <end position="188"/>
    </location>
</feature>
<name>A0AAD7S3C2_9TELE</name>
<evidence type="ECO:0000256" key="5">
    <source>
        <dbReference type="PROSITE-ProRule" id="PRU00581"/>
    </source>
</evidence>
<dbReference type="InterPro" id="IPR008253">
    <property type="entry name" value="Marvel"/>
</dbReference>
<dbReference type="PANTHER" id="PTHR22776:SF25">
    <property type="entry name" value="CKLF-LIKE MARVEL TRANSMEMBRANE DOMAIN-CONTAINING PROTEIN 6"/>
    <property type="match status" value="1"/>
</dbReference>
<keyword evidence="2 5" id="KW-0812">Transmembrane</keyword>
<protein>
    <recommendedName>
        <fullName evidence="8">MARVEL domain-containing protein</fullName>
    </recommendedName>
</protein>
<feature type="transmembrane region" description="Helical" evidence="7">
    <location>
        <begin position="131"/>
        <end position="151"/>
    </location>
</feature>
<dbReference type="Pfam" id="PF01284">
    <property type="entry name" value="MARVEL"/>
    <property type="match status" value="1"/>
</dbReference>
<gene>
    <name evidence="9" type="ORF">AAFF_G00034160</name>
</gene>
<keyword evidence="4 5" id="KW-0472">Membrane</keyword>
<evidence type="ECO:0000313" key="9">
    <source>
        <dbReference type="EMBL" id="KAJ8395214.1"/>
    </source>
</evidence>
<dbReference type="Proteomes" id="UP001221898">
    <property type="component" value="Unassembled WGS sequence"/>
</dbReference>
<dbReference type="EMBL" id="JAINUG010000118">
    <property type="protein sequence ID" value="KAJ8395214.1"/>
    <property type="molecule type" value="Genomic_DNA"/>
</dbReference>
<proteinExistence type="predicted"/>
<evidence type="ECO:0000256" key="2">
    <source>
        <dbReference type="ARBA" id="ARBA00022692"/>
    </source>
</evidence>
<feature type="domain" description="MARVEL" evidence="8">
    <location>
        <begin position="28"/>
        <end position="155"/>
    </location>
</feature>
<accession>A0AAD7S3C2</accession>
<evidence type="ECO:0000256" key="6">
    <source>
        <dbReference type="SAM" id="MobiDB-lite"/>
    </source>
</evidence>